<organism evidence="2 3">
    <name type="scientific">Ascaris lumbricoides</name>
    <name type="common">Giant roundworm</name>
    <dbReference type="NCBI Taxonomy" id="6252"/>
    <lineage>
        <taxon>Eukaryota</taxon>
        <taxon>Metazoa</taxon>
        <taxon>Ecdysozoa</taxon>
        <taxon>Nematoda</taxon>
        <taxon>Chromadorea</taxon>
        <taxon>Rhabditida</taxon>
        <taxon>Spirurina</taxon>
        <taxon>Ascaridomorpha</taxon>
        <taxon>Ascaridoidea</taxon>
        <taxon>Ascarididae</taxon>
        <taxon>Ascaris</taxon>
    </lineage>
</organism>
<evidence type="ECO:0000313" key="2">
    <source>
        <dbReference type="Proteomes" id="UP000036681"/>
    </source>
</evidence>
<feature type="compositionally biased region" description="Acidic residues" evidence="1">
    <location>
        <begin position="87"/>
        <end position="96"/>
    </location>
</feature>
<evidence type="ECO:0000313" key="3">
    <source>
        <dbReference type="WBParaSite" id="ALUE_0000911001-mRNA-1"/>
    </source>
</evidence>
<keyword evidence="2" id="KW-1185">Reference proteome</keyword>
<dbReference type="WBParaSite" id="ALUE_0000911001-mRNA-1">
    <property type="protein sequence ID" value="ALUE_0000911001-mRNA-1"/>
    <property type="gene ID" value="ALUE_0000911001"/>
</dbReference>
<feature type="compositionally biased region" description="Basic and acidic residues" evidence="1">
    <location>
        <begin position="97"/>
        <end position="107"/>
    </location>
</feature>
<proteinExistence type="predicted"/>
<feature type="compositionally biased region" description="Low complexity" evidence="1">
    <location>
        <begin position="19"/>
        <end position="33"/>
    </location>
</feature>
<accession>A0A0M3HZH2</accession>
<sequence>MVRKPVPSVSADRSTDYSTVTKPVTTERPTTTTYTTSTVEAVDWGKGLFKTLQSSTEHGIDGPNDPQKKIAQGTVRRLTDYPTFDDVASDWDTDEDGNSKGKSECAKNNRQKKTAHQTETPNK</sequence>
<evidence type="ECO:0000256" key="1">
    <source>
        <dbReference type="SAM" id="MobiDB-lite"/>
    </source>
</evidence>
<reference evidence="3" key="1">
    <citation type="submission" date="2017-02" db="UniProtKB">
        <authorList>
            <consortium name="WormBaseParasite"/>
        </authorList>
    </citation>
    <scope>IDENTIFICATION</scope>
</reference>
<feature type="region of interest" description="Disordered" evidence="1">
    <location>
        <begin position="1"/>
        <end position="33"/>
    </location>
</feature>
<protein>
    <submittedName>
        <fullName evidence="3">Uncharacterized protein</fullName>
    </submittedName>
</protein>
<dbReference type="Proteomes" id="UP000036681">
    <property type="component" value="Unplaced"/>
</dbReference>
<feature type="region of interest" description="Disordered" evidence="1">
    <location>
        <begin position="54"/>
        <end position="123"/>
    </location>
</feature>
<dbReference type="AlphaFoldDB" id="A0A0M3HZH2"/>
<name>A0A0M3HZH2_ASCLU</name>